<dbReference type="GO" id="GO:0006310">
    <property type="term" value="P:DNA recombination"/>
    <property type="evidence" value="ECO:0007669"/>
    <property type="project" value="UniProtKB-KW"/>
</dbReference>
<dbReference type="PANTHER" id="PTHR10492">
    <property type="match status" value="1"/>
</dbReference>
<evidence type="ECO:0000313" key="6">
    <source>
        <dbReference type="Proteomes" id="UP001172457"/>
    </source>
</evidence>
<evidence type="ECO:0000259" key="2">
    <source>
        <dbReference type="Pfam" id="PF05970"/>
    </source>
</evidence>
<feature type="domain" description="DNA helicase Pif1-like 2B" evidence="4">
    <location>
        <begin position="1354"/>
        <end position="1400"/>
    </location>
</feature>
<keyword evidence="1" id="KW-0067">ATP-binding</keyword>
<comment type="caution">
    <text evidence="5">The sequence shown here is derived from an EMBL/GenBank/DDBJ whole genome shotgun (WGS) entry which is preliminary data.</text>
</comment>
<dbReference type="GO" id="GO:0016787">
    <property type="term" value="F:hydrolase activity"/>
    <property type="evidence" value="ECO:0007669"/>
    <property type="project" value="UniProtKB-KW"/>
</dbReference>
<feature type="domain" description="Helitron helicase-like" evidence="3">
    <location>
        <begin position="398"/>
        <end position="581"/>
    </location>
</feature>
<proteinExistence type="inferred from homology"/>
<keyword evidence="1" id="KW-0227">DNA damage</keyword>
<dbReference type="EMBL" id="JARYMX010000003">
    <property type="protein sequence ID" value="KAJ9555974.1"/>
    <property type="molecule type" value="Genomic_DNA"/>
</dbReference>
<dbReference type="GO" id="GO:0043139">
    <property type="term" value="F:5'-3' DNA helicase activity"/>
    <property type="evidence" value="ECO:0007669"/>
    <property type="project" value="UniProtKB-EC"/>
</dbReference>
<evidence type="ECO:0000313" key="5">
    <source>
        <dbReference type="EMBL" id="KAJ9555974.1"/>
    </source>
</evidence>
<reference evidence="5" key="1">
    <citation type="submission" date="2023-03" db="EMBL/GenBank/DDBJ databases">
        <title>Chromosome-scale reference genome and RAD-based genetic map of yellow starthistle (Centaurea solstitialis) reveal putative structural variation and QTLs associated with invader traits.</title>
        <authorList>
            <person name="Reatini B."/>
            <person name="Cang F.A."/>
            <person name="Jiang Q."/>
            <person name="Mckibben M.T.W."/>
            <person name="Barker M.S."/>
            <person name="Rieseberg L.H."/>
            <person name="Dlugosch K.M."/>
        </authorList>
    </citation>
    <scope>NUCLEOTIDE SEQUENCE</scope>
    <source>
        <strain evidence="5">CAN-66</strain>
        <tissue evidence="5">Leaf</tissue>
    </source>
</reference>
<keyword evidence="1" id="KW-0547">Nucleotide-binding</keyword>
<evidence type="ECO:0000259" key="3">
    <source>
        <dbReference type="Pfam" id="PF14214"/>
    </source>
</evidence>
<dbReference type="InterPro" id="IPR025476">
    <property type="entry name" value="Helitron_helicase-like"/>
</dbReference>
<name>A0AA38T7W6_9ASTR</name>
<sequence>MDLPDEERNTRRRLAYMARYQRREKLTFKRATRLSDGHQYVHGLDILRRGICKHTRFQRKISIINKRFNNRPHMKFAYTNTFITNVLLHWKLNGKQFNMIRERPIRDDNINISTNPIHHNEAGPSSGSTLLNTSAHNYIRRNKSKDQEGRVKLPFLPQPPRMLQNLLDPTSGNKGEAFRREIRTYNSMFALTSLGCRIDSTINQGKGPYVYRVSGQNIHRIGSLLPVSGKKPQFAQLYIYDTENEMSNRMNAMQRDFGHNDLNPEILQELSKMLEEHNVLVKSFRMARDRYRSDPDSAFRLRIIRNRKRDGRQYNMPTADEVAGLIVGDLSEDNFERDIIVEHRTNGLQRITDLHPSFMSMTYPLIHPYGEDGYRENIQLHKMNGTSTKRQFVTMRQYYCFRLQQRVDEGHTLLYSGRLLQQYIVDAYMAIEESRFRWIRNNQEQLRTDLYCGLMDAVHRGDTDGKKLGKSIILPSTHTGGPRYRIQNYQDAMALCKWAGYPDLFLTFTCNPKWPEITEALNMIQQHDDPNRVDIVCRVFEIKLKQLMLDMKTTKIFGGIIACIYTIEFQKRGLPHAHILLFLDSNSKNPSPEHIDRIINAEIPDACADPDGFNAVNKFMIHGPCGDLYPSSPCMVQGMCSKNYPKKFIGQTSVDSDGFPIYRRRDTGAYVTKNNHQLDNRYVVPHNRNLIVKFDAHINVEVCNHSRAVKYLFKYIHKGSDRAIATFQSTDTTLERDEIKAFLDCRYISASEACWRIFQFDIHYRYPSVERLPFHLPGEHTVTFKENTNLEAVIARPGVGKTKLTEWFETNRKYEDARQLTYSAFPTKWVWKSEDKVWTRRKKGISIGRMYFTHPSAGERFYMRMLLNLVKGCTSFEDIRTVDGFTHPTYKGACYARGLLDDDSEWIDCLEEASSWATGYELRHLFVTILTHCQVSDALRLWNTHYEVLSEDIAIMQAKRFKVNNLKLTAAEIEAYTLFEIESIMLKMGKSLKEVDGMPLPNQSLLRELRNRLVNEELDYNREDLRVVHDTNFLLLNQCQKKSYDAIMQSVYEDRGHLIFIHGRGGTGKTFLWNTIIARLRSEGKIVLPVASSGIAALLLPNGRTAHSRFRIPLDVTAESTCEIRHGTQLAELLQKTCLIIWDEAPMTHKYCFEALDKSLRDILSTRYEDSISRPFGGLTVVCGGDFRQILPVIPNASRLDIVNASLSSSYLWPLFRVYELNQNMRLLQKDMSPSEVCDIKAFDDWMLKIGDGSYYDNFEDEMLNIPSDICLKQSEDSIQSILEAVYPSLLDNYKNPSYLMERAILTPKNDMVQELNECIMDMIPGEGRTYLSSDNVCKGNVQTNDEDLLYPTEFLNSLRFSGIPNHDIQLKVGAPVMLLRNINQTEGLCNGTRLTVTLLGKWSVRGDIISGSHTGKNVTIPRIIMSPNDSKWPFKLNRRQLPLAPCFAMTINKSQGQSLKHVGLFLPKQVFTHGQLYVAISRVTSREGLTILNADEEIEERNMIKNIVYHEVFNTISATNSN</sequence>
<accession>A0AA38T7W6</accession>
<keyword evidence="1" id="KW-0234">DNA repair</keyword>
<keyword evidence="1" id="KW-0233">DNA recombination</keyword>
<dbReference type="SUPFAM" id="SSF52540">
    <property type="entry name" value="P-loop containing nucleoside triphosphate hydrolases"/>
    <property type="match status" value="2"/>
</dbReference>
<comment type="similarity">
    <text evidence="1">Belongs to the helicase family.</text>
</comment>
<dbReference type="InterPro" id="IPR049163">
    <property type="entry name" value="Pif1-like_2B_dom"/>
</dbReference>
<dbReference type="CDD" id="cd18809">
    <property type="entry name" value="SF1_C_RecD"/>
    <property type="match status" value="1"/>
</dbReference>
<evidence type="ECO:0000259" key="4">
    <source>
        <dbReference type="Pfam" id="PF21530"/>
    </source>
</evidence>
<dbReference type="Proteomes" id="UP001172457">
    <property type="component" value="Chromosome 3"/>
</dbReference>
<dbReference type="Pfam" id="PF21530">
    <property type="entry name" value="Pif1_2B_dom"/>
    <property type="match status" value="1"/>
</dbReference>
<gene>
    <name evidence="5" type="ORF">OSB04_010588</name>
</gene>
<comment type="cofactor">
    <cofactor evidence="1">
        <name>Mg(2+)</name>
        <dbReference type="ChEBI" id="CHEBI:18420"/>
    </cofactor>
</comment>
<dbReference type="InterPro" id="IPR010285">
    <property type="entry name" value="DNA_helicase_pif1-like_DEAD"/>
</dbReference>
<dbReference type="EC" id="5.6.2.3" evidence="1"/>
<feature type="domain" description="DNA helicase Pif1-like DEAD-box helicase" evidence="2">
    <location>
        <begin position="1036"/>
        <end position="1256"/>
    </location>
</feature>
<dbReference type="Pfam" id="PF14214">
    <property type="entry name" value="Helitron_like_N"/>
    <property type="match status" value="1"/>
</dbReference>
<protein>
    <recommendedName>
        <fullName evidence="1">ATP-dependent DNA helicase</fullName>
        <ecNumber evidence="1">5.6.2.3</ecNumber>
    </recommendedName>
</protein>
<comment type="catalytic activity">
    <reaction evidence="1">
        <text>ATP + H2O = ADP + phosphate + H(+)</text>
        <dbReference type="Rhea" id="RHEA:13065"/>
        <dbReference type="ChEBI" id="CHEBI:15377"/>
        <dbReference type="ChEBI" id="CHEBI:15378"/>
        <dbReference type="ChEBI" id="CHEBI:30616"/>
        <dbReference type="ChEBI" id="CHEBI:43474"/>
        <dbReference type="ChEBI" id="CHEBI:456216"/>
        <dbReference type="EC" id="5.6.2.3"/>
    </reaction>
</comment>
<dbReference type="PANTHER" id="PTHR10492:SF101">
    <property type="entry name" value="ATP-DEPENDENT DNA HELICASE"/>
    <property type="match status" value="1"/>
</dbReference>
<dbReference type="Gene3D" id="3.40.50.300">
    <property type="entry name" value="P-loop containing nucleotide triphosphate hydrolases"/>
    <property type="match status" value="2"/>
</dbReference>
<dbReference type="GO" id="GO:0005524">
    <property type="term" value="F:ATP binding"/>
    <property type="evidence" value="ECO:0007669"/>
    <property type="project" value="UniProtKB-KW"/>
</dbReference>
<dbReference type="InterPro" id="IPR027417">
    <property type="entry name" value="P-loop_NTPase"/>
</dbReference>
<organism evidence="5 6">
    <name type="scientific">Centaurea solstitialis</name>
    <name type="common">yellow star-thistle</name>
    <dbReference type="NCBI Taxonomy" id="347529"/>
    <lineage>
        <taxon>Eukaryota</taxon>
        <taxon>Viridiplantae</taxon>
        <taxon>Streptophyta</taxon>
        <taxon>Embryophyta</taxon>
        <taxon>Tracheophyta</taxon>
        <taxon>Spermatophyta</taxon>
        <taxon>Magnoliopsida</taxon>
        <taxon>eudicotyledons</taxon>
        <taxon>Gunneridae</taxon>
        <taxon>Pentapetalae</taxon>
        <taxon>asterids</taxon>
        <taxon>campanulids</taxon>
        <taxon>Asterales</taxon>
        <taxon>Asteraceae</taxon>
        <taxon>Carduoideae</taxon>
        <taxon>Cardueae</taxon>
        <taxon>Centaureinae</taxon>
        <taxon>Centaurea</taxon>
    </lineage>
</organism>
<dbReference type="GO" id="GO:0006281">
    <property type="term" value="P:DNA repair"/>
    <property type="evidence" value="ECO:0007669"/>
    <property type="project" value="UniProtKB-KW"/>
</dbReference>
<evidence type="ECO:0000256" key="1">
    <source>
        <dbReference type="RuleBase" id="RU363044"/>
    </source>
</evidence>
<keyword evidence="1" id="KW-0347">Helicase</keyword>
<keyword evidence="6" id="KW-1185">Reference proteome</keyword>
<dbReference type="Pfam" id="PF05970">
    <property type="entry name" value="PIF1"/>
    <property type="match status" value="1"/>
</dbReference>
<keyword evidence="1" id="KW-0378">Hydrolase</keyword>
<dbReference type="GO" id="GO:0000723">
    <property type="term" value="P:telomere maintenance"/>
    <property type="evidence" value="ECO:0007669"/>
    <property type="project" value="InterPro"/>
</dbReference>